<dbReference type="InterPro" id="IPR004843">
    <property type="entry name" value="Calcineurin-like_PHP"/>
</dbReference>
<proteinExistence type="predicted"/>
<name>A0ABU7U2R6_9PROT</name>
<organism evidence="2 3">
    <name type="scientific">Sorlinia euscelidii</name>
    <dbReference type="NCBI Taxonomy" id="3081148"/>
    <lineage>
        <taxon>Bacteria</taxon>
        <taxon>Pseudomonadati</taxon>
        <taxon>Pseudomonadota</taxon>
        <taxon>Alphaproteobacteria</taxon>
        <taxon>Acetobacterales</taxon>
        <taxon>Acetobacteraceae</taxon>
        <taxon>Sorlinia</taxon>
    </lineage>
</organism>
<protein>
    <submittedName>
        <fullName evidence="2">Bis(5'-nucleosyl)-tetraphosphatase PrpE</fullName>
    </submittedName>
</protein>
<feature type="domain" description="Calcineurin-like phosphoesterase" evidence="1">
    <location>
        <begin position="31"/>
        <end position="149"/>
    </location>
</feature>
<dbReference type="EMBL" id="JAWJZY010000003">
    <property type="protein sequence ID" value="MEE8659147.1"/>
    <property type="molecule type" value="Genomic_DNA"/>
</dbReference>
<dbReference type="Gene3D" id="3.60.21.10">
    <property type="match status" value="1"/>
</dbReference>
<dbReference type="Proteomes" id="UP001312908">
    <property type="component" value="Unassembled WGS sequence"/>
</dbReference>
<evidence type="ECO:0000259" key="1">
    <source>
        <dbReference type="Pfam" id="PF00149"/>
    </source>
</evidence>
<dbReference type="PANTHER" id="PTHR42850">
    <property type="entry name" value="METALLOPHOSPHOESTERASE"/>
    <property type="match status" value="1"/>
</dbReference>
<gene>
    <name evidence="2" type="primary">prpE</name>
    <name evidence="2" type="ORF">DOFOFD_08990</name>
</gene>
<dbReference type="InterPro" id="IPR029052">
    <property type="entry name" value="Metallo-depent_PP-like"/>
</dbReference>
<dbReference type="InterPro" id="IPR050126">
    <property type="entry name" value="Ap4A_hydrolase"/>
</dbReference>
<sequence>MQSHGKDLPTIHPFLPDGFSFIDAITERGIRVIGDVHGDIQSFIHATSTDRFIIQLGDLVDYGPDSEATLYLMLRIVREGRGIFILGNHDRKLARVLSGRRPHIDSQLEKTLQQIAAGPHLLKQDELAAALNNAPAWIVVHRTIFVHGAFHPAMLRSSPYGATQRMTPIFSRALFGETTRHIQPDGYPERTLRWVDFIEAGYHVYCGHDNRSLNGLPYVKTGAKGGWQRFWTWGPAKADISPGWTSRRKPSCPGVTR</sequence>
<dbReference type="Pfam" id="PF00149">
    <property type="entry name" value="Metallophos"/>
    <property type="match status" value="1"/>
</dbReference>
<evidence type="ECO:0000313" key="2">
    <source>
        <dbReference type="EMBL" id="MEE8659147.1"/>
    </source>
</evidence>
<accession>A0ABU7U2R6</accession>
<evidence type="ECO:0000313" key="3">
    <source>
        <dbReference type="Proteomes" id="UP001312908"/>
    </source>
</evidence>
<reference evidence="2 3" key="1">
    <citation type="submission" date="2023-10" db="EMBL/GenBank/DDBJ databases">
        <title>Sorlinia euscelidii gen. nov., sp. nov., an acetic acid bacteria isolated from the gut of Euscelidius variegatus emitter.</title>
        <authorList>
            <person name="Michoud G."/>
            <person name="Marasco R."/>
            <person name="Seferji K."/>
            <person name="Gonella E."/>
            <person name="Garuglieri E."/>
            <person name="Alma A."/>
            <person name="Mapelli F."/>
            <person name="Borin S."/>
            <person name="Daffonchio D."/>
            <person name="Crotti E."/>
        </authorList>
    </citation>
    <scope>NUCLEOTIDE SEQUENCE [LARGE SCALE GENOMIC DNA]</scope>
    <source>
        <strain evidence="2 3">EV16P</strain>
    </source>
</reference>
<comment type="caution">
    <text evidence="2">The sequence shown here is derived from an EMBL/GenBank/DDBJ whole genome shotgun (WGS) entry which is preliminary data.</text>
</comment>
<keyword evidence="3" id="KW-1185">Reference proteome</keyword>
<dbReference type="SUPFAM" id="SSF56300">
    <property type="entry name" value="Metallo-dependent phosphatases"/>
    <property type="match status" value="1"/>
</dbReference>